<dbReference type="CDD" id="cd13123">
    <property type="entry name" value="MATE_MurJ_like"/>
    <property type="match status" value="1"/>
</dbReference>
<keyword evidence="8" id="KW-0997">Cell inner membrane</keyword>
<dbReference type="Proteomes" id="UP000002384">
    <property type="component" value="Chromosome"/>
</dbReference>
<dbReference type="eggNOG" id="COG0728">
    <property type="taxonomic scope" value="Bacteria"/>
</dbReference>
<feature type="transmembrane region" description="Helical" evidence="8">
    <location>
        <begin position="455"/>
        <end position="477"/>
    </location>
</feature>
<evidence type="ECO:0000256" key="8">
    <source>
        <dbReference type="HAMAP-Rule" id="MF_02078"/>
    </source>
</evidence>
<keyword evidence="3 8" id="KW-0812">Transmembrane</keyword>
<dbReference type="PIRSF" id="PIRSF002869">
    <property type="entry name" value="MviN"/>
    <property type="match status" value="1"/>
</dbReference>
<feature type="transmembrane region" description="Helical" evidence="8">
    <location>
        <begin position="489"/>
        <end position="512"/>
    </location>
</feature>
<organism evidence="10 11">
    <name type="scientific">Gloeothece citriformis (strain PCC 7424)</name>
    <name type="common">Cyanothece sp. (strain PCC 7424)</name>
    <dbReference type="NCBI Taxonomy" id="65393"/>
    <lineage>
        <taxon>Bacteria</taxon>
        <taxon>Bacillati</taxon>
        <taxon>Cyanobacteriota</taxon>
        <taxon>Cyanophyceae</taxon>
        <taxon>Oscillatoriophycideae</taxon>
        <taxon>Chroococcales</taxon>
        <taxon>Aphanothecaceae</taxon>
        <taxon>Gloeothece</taxon>
        <taxon>Gloeothece citriformis</taxon>
    </lineage>
</organism>
<dbReference type="NCBIfam" id="TIGR01695">
    <property type="entry name" value="murJ_mviN"/>
    <property type="match status" value="1"/>
</dbReference>
<dbReference type="PANTHER" id="PTHR43486:SF1">
    <property type="entry name" value="LIPID II FLIPPASE MURJ-RELATED"/>
    <property type="match status" value="1"/>
</dbReference>
<evidence type="ECO:0000313" key="10">
    <source>
        <dbReference type="EMBL" id="ACK69743.1"/>
    </source>
</evidence>
<evidence type="ECO:0000256" key="5">
    <source>
        <dbReference type="ARBA" id="ARBA00022984"/>
    </source>
</evidence>
<evidence type="ECO:0000256" key="3">
    <source>
        <dbReference type="ARBA" id="ARBA00022692"/>
    </source>
</evidence>
<comment type="pathway">
    <text evidence="8">Cell wall biogenesis; peptidoglycan biosynthesis.</text>
</comment>
<dbReference type="GO" id="GO:0005886">
    <property type="term" value="C:plasma membrane"/>
    <property type="evidence" value="ECO:0007669"/>
    <property type="project" value="UniProtKB-SubCell"/>
</dbReference>
<dbReference type="PRINTS" id="PR01806">
    <property type="entry name" value="VIRFACTRMVIN"/>
</dbReference>
<dbReference type="PANTHER" id="PTHR43486">
    <property type="entry name" value="LIPID II FLIPPASE MURJ-RELATED"/>
    <property type="match status" value="1"/>
</dbReference>
<reference evidence="11" key="1">
    <citation type="journal article" date="2011" name="MBio">
        <title>Novel metabolic attributes of the genus Cyanothece, comprising a group of unicellular nitrogen-fixing Cyanobacteria.</title>
        <authorList>
            <person name="Bandyopadhyay A."/>
            <person name="Elvitigala T."/>
            <person name="Welsh E."/>
            <person name="Stockel J."/>
            <person name="Liberton M."/>
            <person name="Min H."/>
            <person name="Sherman L.A."/>
            <person name="Pakrasi H.B."/>
        </authorList>
    </citation>
    <scope>NUCLEOTIDE SEQUENCE [LARGE SCALE GENOMIC DNA]</scope>
    <source>
        <strain evidence="11">PCC 7424</strain>
    </source>
</reference>
<dbReference type="HOGENOM" id="CLU_006797_5_2_3"/>
<keyword evidence="6 8" id="KW-1133">Transmembrane helix</keyword>
<evidence type="ECO:0000256" key="6">
    <source>
        <dbReference type="ARBA" id="ARBA00022989"/>
    </source>
</evidence>
<feature type="transmembrane region" description="Helical" evidence="8">
    <location>
        <begin position="364"/>
        <end position="384"/>
    </location>
</feature>
<feature type="transmembrane region" description="Helical" evidence="8">
    <location>
        <begin position="284"/>
        <end position="303"/>
    </location>
</feature>
<keyword evidence="5 8" id="KW-0573">Peptidoglycan synthesis</keyword>
<dbReference type="KEGG" id="cyc:PCC7424_1296"/>
<dbReference type="GO" id="GO:0009252">
    <property type="term" value="P:peptidoglycan biosynthetic process"/>
    <property type="evidence" value="ECO:0007669"/>
    <property type="project" value="UniProtKB-UniRule"/>
</dbReference>
<keyword evidence="11" id="KW-1185">Reference proteome</keyword>
<dbReference type="InterPro" id="IPR004268">
    <property type="entry name" value="MurJ"/>
</dbReference>
<dbReference type="RefSeq" id="WP_012598689.1">
    <property type="nucleotide sequence ID" value="NC_011729.1"/>
</dbReference>
<keyword evidence="8 9" id="KW-0813">Transport</keyword>
<comment type="subcellular location">
    <subcellularLocation>
        <location evidence="8">Cell inner membrane</location>
        <topology evidence="8">Multi-pass membrane protein</topology>
    </subcellularLocation>
    <subcellularLocation>
        <location evidence="1">Cell membrane</location>
        <topology evidence="1">Multi-pass membrane protein</topology>
    </subcellularLocation>
</comment>
<feature type="transmembrane region" description="Helical" evidence="8">
    <location>
        <begin position="244"/>
        <end position="264"/>
    </location>
</feature>
<keyword evidence="2 8" id="KW-1003">Cell membrane</keyword>
<evidence type="ECO:0000256" key="1">
    <source>
        <dbReference type="ARBA" id="ARBA00004651"/>
    </source>
</evidence>
<name>B7K7H5_GLOC7</name>
<evidence type="ECO:0000256" key="7">
    <source>
        <dbReference type="ARBA" id="ARBA00023136"/>
    </source>
</evidence>
<dbReference type="GO" id="GO:0015648">
    <property type="term" value="F:lipid-linked peptidoglycan transporter activity"/>
    <property type="evidence" value="ECO:0007669"/>
    <property type="project" value="UniProtKB-UniRule"/>
</dbReference>
<comment type="function">
    <text evidence="8 9">Involved in peptidoglycan biosynthesis. Transports lipid-linked peptidoglycan precursors from the inner to the outer leaflet of the cytoplasmic membrane.</text>
</comment>
<proteinExistence type="inferred from homology"/>
<comment type="similarity">
    <text evidence="8 9">Belongs to the MurJ/MviN family.</text>
</comment>
<feature type="transmembrane region" description="Helical" evidence="8">
    <location>
        <begin position="12"/>
        <end position="31"/>
    </location>
</feature>
<dbReference type="STRING" id="65393.PCC7424_1296"/>
<keyword evidence="4 8" id="KW-0133">Cell shape</keyword>
<evidence type="ECO:0000313" key="11">
    <source>
        <dbReference type="Proteomes" id="UP000002384"/>
    </source>
</evidence>
<dbReference type="GO" id="GO:0071555">
    <property type="term" value="P:cell wall organization"/>
    <property type="evidence" value="ECO:0007669"/>
    <property type="project" value="UniProtKB-UniRule"/>
</dbReference>
<keyword evidence="7 8" id="KW-0472">Membrane</keyword>
<keyword evidence="8 9" id="KW-0961">Cell wall biogenesis/degradation</keyword>
<dbReference type="UniPathway" id="UPA00219"/>
<evidence type="ECO:0000256" key="2">
    <source>
        <dbReference type="ARBA" id="ARBA00022475"/>
    </source>
</evidence>
<feature type="transmembrane region" description="Helical" evidence="8">
    <location>
        <begin position="89"/>
        <end position="112"/>
    </location>
</feature>
<accession>B7K7H5</accession>
<feature type="transmembrane region" description="Helical" evidence="8">
    <location>
        <begin position="169"/>
        <end position="190"/>
    </location>
</feature>
<feature type="transmembrane region" description="Helical" evidence="8">
    <location>
        <begin position="422"/>
        <end position="443"/>
    </location>
</feature>
<evidence type="ECO:0000256" key="4">
    <source>
        <dbReference type="ARBA" id="ARBA00022960"/>
    </source>
</evidence>
<feature type="transmembrane region" description="Helical" evidence="8">
    <location>
        <begin position="51"/>
        <end position="77"/>
    </location>
</feature>
<sequence length="538" mass="58213">MAVDKKTSRSLAGIAGIVAVATLISKVFGLVREQAIAAAFGVGTVVNAYAYAYVIPGFLLILLGGINGPFHSALISVLAKRDKEQAAPLVETVTTLVSGILLLVSVGLVIWADVCIDLLAPGLSPEVRAIAIGQLQIMSPLALLAGLIGIGFGTLNAADQYWLPGISPLFSSLAVIIGLGVLFGVLGGQIDAPQYVQLGSMVLAGGTLIGAILQWIAQLFAQWKSGMGTLRLRFDWRIPGVMDVIRVMIPATLSSGMLHINVYTDLFFASFIENAAAAMRYANFIVLTPLGIISNMILVPLMPEFSRLASPENWPELKGRIRQGLLLTALSMLPLTAVFIALAFPIVRVIYERGAFQMSASQEVAPVLIAYGFGMFFYLARDVMVRVFYALGDGETPFRVSIFNIFLNGLLDFLFYKPFSTPGLVFATIGVNISSLVIFLWILNRRLRGLPLGEWTFALLQLTGISFIAGVVSWGISWIWQQTIGDDNLLLQLLELGLGMTVALGLFFLLAVRLKLPEVNLFLSRIGQKLGKRFRKSS</sequence>
<dbReference type="EMBL" id="CP001291">
    <property type="protein sequence ID" value="ACK69743.1"/>
    <property type="molecule type" value="Genomic_DNA"/>
</dbReference>
<feature type="transmembrane region" description="Helical" evidence="8">
    <location>
        <begin position="132"/>
        <end position="157"/>
    </location>
</feature>
<dbReference type="AlphaFoldDB" id="B7K7H5"/>
<gene>
    <name evidence="8" type="primary">murJ</name>
    <name evidence="10" type="ordered locus">PCC7424_1296</name>
</gene>
<dbReference type="HAMAP" id="MF_02078">
    <property type="entry name" value="MurJ_MviN"/>
    <property type="match status" value="1"/>
</dbReference>
<evidence type="ECO:0000256" key="9">
    <source>
        <dbReference type="PIRNR" id="PIRNR002869"/>
    </source>
</evidence>
<dbReference type="GO" id="GO:0008360">
    <property type="term" value="P:regulation of cell shape"/>
    <property type="evidence" value="ECO:0007669"/>
    <property type="project" value="UniProtKB-UniRule"/>
</dbReference>
<protein>
    <recommendedName>
        <fullName evidence="8">Probable lipid II flippase MurJ</fullName>
    </recommendedName>
</protein>
<feature type="transmembrane region" description="Helical" evidence="8">
    <location>
        <begin position="202"/>
        <end position="223"/>
    </location>
</feature>
<feature type="transmembrane region" description="Helical" evidence="8">
    <location>
        <begin position="324"/>
        <end position="344"/>
    </location>
</feature>
<dbReference type="Pfam" id="PF03023">
    <property type="entry name" value="MurJ"/>
    <property type="match status" value="1"/>
</dbReference>